<evidence type="ECO:0000313" key="9">
    <source>
        <dbReference type="Proteomes" id="UP000827721"/>
    </source>
</evidence>
<evidence type="ECO:0000256" key="3">
    <source>
        <dbReference type="ARBA" id="ARBA00023015"/>
    </source>
</evidence>
<feature type="compositionally biased region" description="Basic and acidic residues" evidence="6">
    <location>
        <begin position="589"/>
        <end position="600"/>
    </location>
</feature>
<accession>A0ABQ8H7I0</accession>
<organism evidence="8 9">
    <name type="scientific">Xanthoceras sorbifolium</name>
    <dbReference type="NCBI Taxonomy" id="99658"/>
    <lineage>
        <taxon>Eukaryota</taxon>
        <taxon>Viridiplantae</taxon>
        <taxon>Streptophyta</taxon>
        <taxon>Embryophyta</taxon>
        <taxon>Tracheophyta</taxon>
        <taxon>Spermatophyta</taxon>
        <taxon>Magnoliopsida</taxon>
        <taxon>eudicotyledons</taxon>
        <taxon>Gunneridae</taxon>
        <taxon>Pentapetalae</taxon>
        <taxon>rosids</taxon>
        <taxon>malvids</taxon>
        <taxon>Sapindales</taxon>
        <taxon>Sapindaceae</taxon>
        <taxon>Xanthoceroideae</taxon>
        <taxon>Xanthoceras</taxon>
    </lineage>
</organism>
<dbReference type="InterPro" id="IPR003959">
    <property type="entry name" value="ATPase_AAA_core"/>
</dbReference>
<dbReference type="InterPro" id="IPR004176">
    <property type="entry name" value="Clp_R_N"/>
</dbReference>
<evidence type="ECO:0000256" key="1">
    <source>
        <dbReference type="ARBA" id="ARBA00008675"/>
    </source>
</evidence>
<evidence type="ECO:0000313" key="8">
    <source>
        <dbReference type="EMBL" id="KAH7549879.1"/>
    </source>
</evidence>
<dbReference type="SUPFAM" id="SSF52540">
    <property type="entry name" value="P-loop containing nucleoside triphosphate hydrolases"/>
    <property type="match status" value="1"/>
</dbReference>
<feature type="compositionally biased region" description="Polar residues" evidence="6">
    <location>
        <begin position="601"/>
        <end position="622"/>
    </location>
</feature>
<dbReference type="InterPro" id="IPR051650">
    <property type="entry name" value="SL_signaling_regulator"/>
</dbReference>
<keyword evidence="2 5" id="KW-0677">Repeat</keyword>
<dbReference type="PANTHER" id="PTHR43572">
    <property type="entry name" value="CHAPERONE PROTEIN CLPD, CHLOROPLASTIC"/>
    <property type="match status" value="1"/>
</dbReference>
<dbReference type="Gene3D" id="1.10.1780.10">
    <property type="entry name" value="Clp, N-terminal domain"/>
    <property type="match status" value="1"/>
</dbReference>
<evidence type="ECO:0000259" key="7">
    <source>
        <dbReference type="PROSITE" id="PS51903"/>
    </source>
</evidence>
<keyword evidence="3" id="KW-0805">Transcription regulation</keyword>
<comment type="caution">
    <text evidence="8">The sequence shown here is derived from an EMBL/GenBank/DDBJ whole genome shotgun (WGS) entry which is preliminary data.</text>
</comment>
<dbReference type="SUPFAM" id="SSF81923">
    <property type="entry name" value="Double Clp-N motif"/>
    <property type="match status" value="1"/>
</dbReference>
<feature type="region of interest" description="Disordered" evidence="6">
    <location>
        <begin position="583"/>
        <end position="622"/>
    </location>
</feature>
<dbReference type="InterPro" id="IPR058680">
    <property type="entry name" value="NBD_SMAX1-like"/>
</dbReference>
<dbReference type="PROSITE" id="PS51903">
    <property type="entry name" value="CLP_R"/>
    <property type="match status" value="1"/>
</dbReference>
<dbReference type="InterPro" id="IPR036628">
    <property type="entry name" value="Clp_N_dom_sf"/>
</dbReference>
<reference evidence="8 9" key="1">
    <citation type="submission" date="2021-02" db="EMBL/GenBank/DDBJ databases">
        <title>Plant Genome Project.</title>
        <authorList>
            <person name="Zhang R.-G."/>
        </authorList>
    </citation>
    <scope>NUCLEOTIDE SEQUENCE [LARGE SCALE GENOMIC DNA]</scope>
    <source>
        <tissue evidence="8">Leaves</tissue>
    </source>
</reference>
<comment type="similarity">
    <text evidence="1">Belongs to the ClpA/ClpB family.</text>
</comment>
<dbReference type="InterPro" id="IPR027417">
    <property type="entry name" value="P-loop_NTPase"/>
</dbReference>
<dbReference type="PANTHER" id="PTHR43572:SF38">
    <property type="entry name" value="PROTEIN SMAX1-LIKE 6"/>
    <property type="match status" value="1"/>
</dbReference>
<evidence type="ECO:0000256" key="2">
    <source>
        <dbReference type="ARBA" id="ARBA00022737"/>
    </source>
</evidence>
<name>A0ABQ8H7I0_9ROSI</name>
<keyword evidence="4" id="KW-0804">Transcription</keyword>
<dbReference type="Pfam" id="PF23569">
    <property type="entry name" value="NBD_SMAX1"/>
    <property type="match status" value="1"/>
</dbReference>
<protein>
    <recommendedName>
        <fullName evidence="7">Clp R domain-containing protein</fullName>
    </recommendedName>
</protein>
<sequence length="1031" mass="115367">MPMPAKLAKCCLTEEAARAMEEALAVARRRNHSQTTSLHAVSALLASPSSMLREACVRTRRSAYSARLQFRALELCVGVSLDRLPSSKSDEDEEPPVSNSLMAVIRRAQAAQKRNPDNFQLQQIHTHHQPPSHVKVELKYFTLSILDDPVVSRVFGEAGFRSLEVKLWIVSPEVYPIAQRLPPILQSERRRMVDSFKNEDLDENSRIIGDLLVKKKHGESRRNPLLLGVCSITALAGFIEIVSKKTSGVVSEELSGLRVVSLDMPIFIHTTHGGSEEQLESKFKEAESVVEQYSSSEPGVVVNFGELRAFVDFRVSVQATNFVVSKLSRLFEKKRGNFWLMGTCLYYETYLKFQEMFPTLEQDWDLHLLPVSSKSSFMKSFVPLAGFFSWSLDSSDSSNNNNNQQRPSTCYLCTEKYQHELTDLLKDQPSTSASAAGEHPENTPSWLRIGEFEKSKGHGAKKTEDDGTVLLKSNILKLQKKWIDICNCQHQCNPLIESEISLMKRAFAPPTIICVRKGSSGRDPFSYKIHCANQQIEDEGPSSPACALPNLTKLLENVSYPSHSNYVTTDLALGTIYESATQDAAEQAPKLDDNHEDHLRNTSGSNSAESSPHNTAQVSTCSTPNTKDFKALRRVFAEKVSWQDDAICTISEAVSRCRNGYGRRQGLKCRRDIWLTFLGPDKVGKKKIASVLAEIVFGNKDSFISVDFSSRDRFCHSNSIFGCQESNDYRLKFRGKNDADYVAWELSKKLCSVIFLENVDEADNLLQNNLSQAIRTGRFTDSHGKEISINNTIFVTTLTSSRGNDNAHSVSERKPVRFSEEIILGARSWQMQVLVSDGMNVKAPPRKEISNLEPKRKFIQGSDSTMESPKRGHKALRCCLDLNLPTGEADAEVDLNSAGNYDSDLQKSTEACLEDFLDQVDETVVFKPFNFDALAEKVMKEIELQFSRTFGSGVLFEIDHEVMVQVLAAAWISGRNEAIENWVEKVLSRSFFDVQEKYHPPARSVVKLAVCDGPLVDEFAPGLCLPAKVNV</sequence>
<dbReference type="Pfam" id="PF07724">
    <property type="entry name" value="AAA_2"/>
    <property type="match status" value="1"/>
</dbReference>
<dbReference type="Gene3D" id="3.40.50.300">
    <property type="entry name" value="P-loop containing nucleotide triphosphate hydrolases"/>
    <property type="match status" value="1"/>
</dbReference>
<gene>
    <name evidence="8" type="ORF">JRO89_XS13G0098600</name>
</gene>
<keyword evidence="9" id="KW-1185">Reference proteome</keyword>
<dbReference type="Pfam" id="PF26587">
    <property type="entry name" value="AAA_lid_SMAX1"/>
    <property type="match status" value="1"/>
</dbReference>
<evidence type="ECO:0000256" key="6">
    <source>
        <dbReference type="SAM" id="MobiDB-lite"/>
    </source>
</evidence>
<evidence type="ECO:0000256" key="5">
    <source>
        <dbReference type="PROSITE-ProRule" id="PRU01251"/>
    </source>
</evidence>
<evidence type="ECO:0000256" key="4">
    <source>
        <dbReference type="ARBA" id="ARBA00023163"/>
    </source>
</evidence>
<dbReference type="Proteomes" id="UP000827721">
    <property type="component" value="Unassembled WGS sequence"/>
</dbReference>
<dbReference type="CDD" id="cd19499">
    <property type="entry name" value="RecA-like_ClpB_Hsp104-like"/>
    <property type="match status" value="1"/>
</dbReference>
<feature type="domain" description="Clp R" evidence="7">
    <location>
        <begin position="7"/>
        <end position="175"/>
    </location>
</feature>
<dbReference type="EMBL" id="JAFEMO010000013">
    <property type="protein sequence ID" value="KAH7549879.1"/>
    <property type="molecule type" value="Genomic_DNA"/>
</dbReference>
<proteinExistence type="inferred from homology"/>
<dbReference type="InterPro" id="IPR058954">
    <property type="entry name" value="AAA_lid_SMAX1"/>
</dbReference>
<dbReference type="Pfam" id="PF02861">
    <property type="entry name" value="Clp_N"/>
    <property type="match status" value="1"/>
</dbReference>